<dbReference type="Pfam" id="PF00586">
    <property type="entry name" value="AIRS"/>
    <property type="match status" value="1"/>
</dbReference>
<dbReference type="KEGG" id="tcs:IMZ38_03130"/>
<proteinExistence type="inferred from homology"/>
<reference evidence="4 5" key="1">
    <citation type="submission" date="2020-10" db="EMBL/GenBank/DDBJ databases">
        <title>Complete genome sequence of Thermosphaera aggregans strain 3507.</title>
        <authorList>
            <person name="Zayulina K.S."/>
            <person name="Elcheninov A.G."/>
            <person name="Toshchakov S.V."/>
            <person name="Kublanov I.V."/>
            <person name="Kochetkova T.V."/>
        </authorList>
    </citation>
    <scope>NUCLEOTIDE SEQUENCE [LARGE SCALE GENOMIC DNA]</scope>
    <source>
        <strain evidence="4 5">3507</strain>
    </source>
</reference>
<feature type="domain" description="PurM-like C-terminal" evidence="3">
    <location>
        <begin position="151"/>
        <end position="307"/>
    </location>
</feature>
<dbReference type="GeneID" id="59454378"/>
<dbReference type="InterPro" id="IPR011854">
    <property type="entry name" value="HypE"/>
</dbReference>
<dbReference type="SUPFAM" id="SSF55326">
    <property type="entry name" value="PurM N-terminal domain-like"/>
    <property type="match status" value="1"/>
</dbReference>
<evidence type="ECO:0000313" key="4">
    <source>
        <dbReference type="EMBL" id="QOR94913.1"/>
    </source>
</evidence>
<dbReference type="InterPro" id="IPR036921">
    <property type="entry name" value="PurM-like_N_sf"/>
</dbReference>
<keyword evidence="5" id="KW-1185">Reference proteome</keyword>
<dbReference type="OrthoDB" id="31494at2157"/>
<sequence length="333" mass="36129">MVLKTGKLDWMTMSQLLGKLPVKDPDVVLGPSQGEDAGVVRLGDGFMVTHSDPITTGVEHAGYLAVHVAANDLAVRGVHPRWFLPTILVSPELNMEELEKIFTDIGRALGEINGVVVGGHTEVTPGLQRTIIVMTAIGYTNGRVVLTRDARPGDVVVVVGKIGGEGAGVLAWDWEEKLLEKNVPVEFIEIAKSYMYNISVVKVALGLRNIVNAMHDVTEGGLIQALRELAVASRKKVVVDASRIRLDPVVDRIVSSLGLDPLRILSSGCIIATLPESRLKTAEKVAAESGKEFNIIGWVEDSEKPEVLLRKGSETVSIDSDIVDEIYKVWELF</sequence>
<protein>
    <submittedName>
        <fullName evidence="4">AIR synthase</fullName>
    </submittedName>
</protein>
<evidence type="ECO:0000259" key="2">
    <source>
        <dbReference type="Pfam" id="PF00586"/>
    </source>
</evidence>
<organism evidence="4 5">
    <name type="scientific">Thermosphaera chiliense</name>
    <dbReference type="NCBI Taxonomy" id="3402707"/>
    <lineage>
        <taxon>Archaea</taxon>
        <taxon>Thermoproteota</taxon>
        <taxon>Thermoprotei</taxon>
        <taxon>Desulfurococcales</taxon>
        <taxon>Desulfurococcaceae</taxon>
        <taxon>Thermosphaera</taxon>
    </lineage>
</organism>
<evidence type="ECO:0000313" key="5">
    <source>
        <dbReference type="Proteomes" id="UP000593766"/>
    </source>
</evidence>
<dbReference type="InterPro" id="IPR036676">
    <property type="entry name" value="PurM-like_C_sf"/>
</dbReference>
<dbReference type="AlphaFoldDB" id="A0A7M1UTL2"/>
<dbReference type="PIRSF" id="PIRSF005644">
    <property type="entry name" value="Hdrgns_mtr_HypE"/>
    <property type="match status" value="1"/>
</dbReference>
<accession>A0A7M1UTL2</accession>
<evidence type="ECO:0000259" key="3">
    <source>
        <dbReference type="Pfam" id="PF02769"/>
    </source>
</evidence>
<dbReference type="InterPro" id="IPR016188">
    <property type="entry name" value="PurM-like_N"/>
</dbReference>
<dbReference type="SUPFAM" id="SSF56042">
    <property type="entry name" value="PurM C-terminal domain-like"/>
    <property type="match status" value="1"/>
</dbReference>
<gene>
    <name evidence="4" type="ORF">IMZ38_03130</name>
</gene>
<dbReference type="Proteomes" id="UP000593766">
    <property type="component" value="Chromosome"/>
</dbReference>
<dbReference type="InterPro" id="IPR010918">
    <property type="entry name" value="PurM-like_C_dom"/>
</dbReference>
<dbReference type="EMBL" id="CP063144">
    <property type="protein sequence ID" value="QOR94913.1"/>
    <property type="molecule type" value="Genomic_DNA"/>
</dbReference>
<feature type="domain" description="PurM-like N-terminal" evidence="2">
    <location>
        <begin position="34"/>
        <end position="139"/>
    </location>
</feature>
<dbReference type="GO" id="GO:0051604">
    <property type="term" value="P:protein maturation"/>
    <property type="evidence" value="ECO:0007669"/>
    <property type="project" value="TreeGrafter"/>
</dbReference>
<dbReference type="Gene3D" id="3.30.1330.10">
    <property type="entry name" value="PurM-like, N-terminal domain"/>
    <property type="match status" value="1"/>
</dbReference>
<dbReference type="PANTHER" id="PTHR30303:SF4">
    <property type="entry name" value="HYDROGENASE EXPRESSION_FORMATION PROTEIN HYPE"/>
    <property type="match status" value="1"/>
</dbReference>
<dbReference type="Gene3D" id="3.90.650.10">
    <property type="entry name" value="PurM-like C-terminal domain"/>
    <property type="match status" value="1"/>
</dbReference>
<dbReference type="Pfam" id="PF02769">
    <property type="entry name" value="AIRS_C"/>
    <property type="match status" value="1"/>
</dbReference>
<dbReference type="PANTHER" id="PTHR30303">
    <property type="entry name" value="HYDROGENASE ISOENZYMES FORMATION PROTEIN HYPE"/>
    <property type="match status" value="1"/>
</dbReference>
<comment type="similarity">
    <text evidence="1">Belongs to the HypE family.</text>
</comment>
<evidence type="ECO:0000256" key="1">
    <source>
        <dbReference type="ARBA" id="ARBA00006243"/>
    </source>
</evidence>
<dbReference type="RefSeq" id="WP_193436709.1">
    <property type="nucleotide sequence ID" value="NZ_CP063144.1"/>
</dbReference>
<name>A0A7M1UTL2_9CREN</name>